<accession>A0A1B8ZKB1</accession>
<dbReference type="AlphaFoldDB" id="A0A1B8ZKB1"/>
<gene>
    <name evidence="1" type="ORF">BBI01_07740</name>
</gene>
<evidence type="ECO:0008006" key="3">
    <source>
        <dbReference type="Google" id="ProtNLM"/>
    </source>
</evidence>
<dbReference type="RefSeq" id="WP_065394271.1">
    <property type="nucleotide sequence ID" value="NZ_MAYH01000023.1"/>
</dbReference>
<reference evidence="1 2" key="1">
    <citation type="submission" date="2016-07" db="EMBL/GenBank/DDBJ databases">
        <authorList>
            <person name="Jeong J.-J."/>
            <person name="Kim D.W."/>
            <person name="Sang M.K."/>
            <person name="Choi I.-G."/>
            <person name="Kim K.D."/>
        </authorList>
    </citation>
    <scope>NUCLEOTIDE SEQUENCE [LARGE SCALE GENOMIC DNA]</scope>
    <source>
        <strain evidence="1 2">UTM-3</strain>
    </source>
</reference>
<dbReference type="PROSITE" id="PS51257">
    <property type="entry name" value="PROKAR_LIPOPROTEIN"/>
    <property type="match status" value="1"/>
</dbReference>
<keyword evidence="2" id="KW-1185">Reference proteome</keyword>
<dbReference type="Proteomes" id="UP000092651">
    <property type="component" value="Unassembled WGS sequence"/>
</dbReference>
<evidence type="ECO:0000313" key="2">
    <source>
        <dbReference type="Proteomes" id="UP000092651"/>
    </source>
</evidence>
<proteinExistence type="predicted"/>
<evidence type="ECO:0000313" key="1">
    <source>
        <dbReference type="EMBL" id="OCA72041.1"/>
    </source>
</evidence>
<organism evidence="1 2">
    <name type="scientific">Chryseobacterium artocarpi</name>
    <dbReference type="NCBI Taxonomy" id="1414727"/>
    <lineage>
        <taxon>Bacteria</taxon>
        <taxon>Pseudomonadati</taxon>
        <taxon>Bacteroidota</taxon>
        <taxon>Flavobacteriia</taxon>
        <taxon>Flavobacteriales</taxon>
        <taxon>Weeksellaceae</taxon>
        <taxon>Chryseobacterium group</taxon>
        <taxon>Chryseobacterium</taxon>
    </lineage>
</organism>
<dbReference type="Gene3D" id="3.10.450.50">
    <property type="match status" value="1"/>
</dbReference>
<dbReference type="OrthoDB" id="759561at2"/>
<name>A0A1B8ZKB1_9FLAO</name>
<dbReference type="EMBL" id="MAYH01000023">
    <property type="protein sequence ID" value="OCA72041.1"/>
    <property type="molecule type" value="Genomic_DNA"/>
</dbReference>
<sequence length="182" mass="20879">MKKQLFLYISILIFFISCKKNTTSSATSDNTAIGMQVDELYKKYGKSNEAIYNEPISEDLFSKDLKSILEGAINASKTDIEKVKNSDHPDEKPLIFEGAIFSSLYEGYTNYKIESITVKGKTAEALVQFEYDMANPKVIWKDKIELINMDKKWKIDNIIFDSIKSSRDLKTEMKSFIQSTHQ</sequence>
<protein>
    <recommendedName>
        <fullName evidence="3">DUF3828 domain-containing protein</fullName>
    </recommendedName>
</protein>
<comment type="caution">
    <text evidence="1">The sequence shown here is derived from an EMBL/GenBank/DDBJ whole genome shotgun (WGS) entry which is preliminary data.</text>
</comment>